<comment type="caution">
    <text evidence="1">The sequence shown here is derived from an EMBL/GenBank/DDBJ whole genome shotgun (WGS) entry which is preliminary data.</text>
</comment>
<sequence length="69" mass="7664">MPHLWAPYFGPRPKRRKICCKSPTIPTMILLPIPPPPSLLTTSTMAFPPSTTCYSHSDPTKLKEMAKGV</sequence>
<dbReference type="AlphaFoldDB" id="A0AAV5HNQ9"/>
<name>A0AAV5HNQ9_9ROSI</name>
<organism evidence="1 2">
    <name type="scientific">Rubroshorea leprosula</name>
    <dbReference type="NCBI Taxonomy" id="152421"/>
    <lineage>
        <taxon>Eukaryota</taxon>
        <taxon>Viridiplantae</taxon>
        <taxon>Streptophyta</taxon>
        <taxon>Embryophyta</taxon>
        <taxon>Tracheophyta</taxon>
        <taxon>Spermatophyta</taxon>
        <taxon>Magnoliopsida</taxon>
        <taxon>eudicotyledons</taxon>
        <taxon>Gunneridae</taxon>
        <taxon>Pentapetalae</taxon>
        <taxon>rosids</taxon>
        <taxon>malvids</taxon>
        <taxon>Malvales</taxon>
        <taxon>Dipterocarpaceae</taxon>
        <taxon>Rubroshorea</taxon>
    </lineage>
</organism>
<dbReference type="Proteomes" id="UP001054252">
    <property type="component" value="Unassembled WGS sequence"/>
</dbReference>
<gene>
    <name evidence="1" type="ORF">SLEP1_g1561</name>
</gene>
<dbReference type="EMBL" id="BPVZ01000001">
    <property type="protein sequence ID" value="GKU87111.1"/>
    <property type="molecule type" value="Genomic_DNA"/>
</dbReference>
<keyword evidence="2" id="KW-1185">Reference proteome</keyword>
<accession>A0AAV5HNQ9</accession>
<protein>
    <submittedName>
        <fullName evidence="1">Uncharacterized protein</fullName>
    </submittedName>
</protein>
<reference evidence="1 2" key="1">
    <citation type="journal article" date="2021" name="Commun. Biol.">
        <title>The genome of Shorea leprosula (Dipterocarpaceae) highlights the ecological relevance of drought in aseasonal tropical rainforests.</title>
        <authorList>
            <person name="Ng K.K.S."/>
            <person name="Kobayashi M.J."/>
            <person name="Fawcett J.A."/>
            <person name="Hatakeyama M."/>
            <person name="Paape T."/>
            <person name="Ng C.H."/>
            <person name="Ang C.C."/>
            <person name="Tnah L.H."/>
            <person name="Lee C.T."/>
            <person name="Nishiyama T."/>
            <person name="Sese J."/>
            <person name="O'Brien M.J."/>
            <person name="Copetti D."/>
            <person name="Mohd Noor M.I."/>
            <person name="Ong R.C."/>
            <person name="Putra M."/>
            <person name="Sireger I.Z."/>
            <person name="Indrioko S."/>
            <person name="Kosugi Y."/>
            <person name="Izuno A."/>
            <person name="Isagi Y."/>
            <person name="Lee S.L."/>
            <person name="Shimizu K.K."/>
        </authorList>
    </citation>
    <scope>NUCLEOTIDE SEQUENCE [LARGE SCALE GENOMIC DNA]</scope>
    <source>
        <strain evidence="1">214</strain>
    </source>
</reference>
<proteinExistence type="predicted"/>
<evidence type="ECO:0000313" key="2">
    <source>
        <dbReference type="Proteomes" id="UP001054252"/>
    </source>
</evidence>
<evidence type="ECO:0000313" key="1">
    <source>
        <dbReference type="EMBL" id="GKU87111.1"/>
    </source>
</evidence>